<sequence>MAILTSFFSCFSSSNKIVSEGEHGSPPTSTKVEVIAAGEAKVKESKSKKGPPIPMSYFPIGSTFSRL</sequence>
<dbReference type="AlphaFoldDB" id="A0A1R3H385"/>
<reference evidence="2" key="1">
    <citation type="submission" date="2013-09" db="EMBL/GenBank/DDBJ databases">
        <title>Corchorus olitorius genome sequencing.</title>
        <authorList>
            <person name="Alam M."/>
            <person name="Haque M.S."/>
            <person name="Islam M.S."/>
            <person name="Emdad E.M."/>
            <person name="Islam M.M."/>
            <person name="Ahmed B."/>
            <person name="Halim A."/>
            <person name="Hossen Q.M.M."/>
            <person name="Hossain M.Z."/>
            <person name="Ahmed R."/>
            <person name="Khan M.M."/>
            <person name="Islam R."/>
            <person name="Rashid M.M."/>
            <person name="Khan S.A."/>
            <person name="Rahman M.S."/>
            <person name="Alam M."/>
            <person name="Yahiya A.S."/>
            <person name="Khan M.S."/>
            <person name="Azam M.S."/>
            <person name="Haque T."/>
            <person name="Lashkar M.Z.H."/>
            <person name="Akhand A.I."/>
            <person name="Morshed G."/>
            <person name="Roy S."/>
            <person name="Uddin K.S."/>
            <person name="Rabeya T."/>
            <person name="Hossain A.S."/>
            <person name="Chowdhury A."/>
            <person name="Snigdha A.R."/>
            <person name="Mortoza M.S."/>
            <person name="Matin S.A."/>
            <person name="Hoque S.M.E."/>
            <person name="Islam M.K."/>
            <person name="Roy D.K."/>
            <person name="Haider R."/>
            <person name="Moosa M.M."/>
            <person name="Elias S.M."/>
            <person name="Hasan A.M."/>
            <person name="Jahan S."/>
            <person name="Shafiuddin M."/>
            <person name="Mahmood N."/>
            <person name="Shommy N.S."/>
        </authorList>
    </citation>
    <scope>NUCLEOTIDE SEQUENCE [LARGE SCALE GENOMIC DNA]</scope>
    <source>
        <strain evidence="2">cv. O-4</strain>
    </source>
</reference>
<accession>A0A1R3H385</accession>
<proteinExistence type="predicted"/>
<keyword evidence="2" id="KW-1185">Reference proteome</keyword>
<evidence type="ECO:0000313" key="1">
    <source>
        <dbReference type="EMBL" id="OMO64812.1"/>
    </source>
</evidence>
<dbReference type="EMBL" id="AWUE01020873">
    <property type="protein sequence ID" value="OMO64812.1"/>
    <property type="molecule type" value="Genomic_DNA"/>
</dbReference>
<name>A0A1R3H385_9ROSI</name>
<gene>
    <name evidence="1" type="ORF">COLO4_31785</name>
</gene>
<comment type="caution">
    <text evidence="1">The sequence shown here is derived from an EMBL/GenBank/DDBJ whole genome shotgun (WGS) entry which is preliminary data.</text>
</comment>
<evidence type="ECO:0000313" key="2">
    <source>
        <dbReference type="Proteomes" id="UP000187203"/>
    </source>
</evidence>
<protein>
    <submittedName>
        <fullName evidence="1">Uncharacterized protein</fullName>
    </submittedName>
</protein>
<dbReference type="OrthoDB" id="992589at2759"/>
<dbReference type="Proteomes" id="UP000187203">
    <property type="component" value="Unassembled WGS sequence"/>
</dbReference>
<organism evidence="1 2">
    <name type="scientific">Corchorus olitorius</name>
    <dbReference type="NCBI Taxonomy" id="93759"/>
    <lineage>
        <taxon>Eukaryota</taxon>
        <taxon>Viridiplantae</taxon>
        <taxon>Streptophyta</taxon>
        <taxon>Embryophyta</taxon>
        <taxon>Tracheophyta</taxon>
        <taxon>Spermatophyta</taxon>
        <taxon>Magnoliopsida</taxon>
        <taxon>eudicotyledons</taxon>
        <taxon>Gunneridae</taxon>
        <taxon>Pentapetalae</taxon>
        <taxon>rosids</taxon>
        <taxon>malvids</taxon>
        <taxon>Malvales</taxon>
        <taxon>Malvaceae</taxon>
        <taxon>Grewioideae</taxon>
        <taxon>Apeibeae</taxon>
        <taxon>Corchorus</taxon>
    </lineage>
</organism>